<evidence type="ECO:0000313" key="2">
    <source>
        <dbReference type="Proteomes" id="UP001519460"/>
    </source>
</evidence>
<proteinExistence type="predicted"/>
<accession>A0ABD0KGD2</accession>
<evidence type="ECO:0000313" key="1">
    <source>
        <dbReference type="EMBL" id="KAK7486266.1"/>
    </source>
</evidence>
<keyword evidence="2" id="KW-1185">Reference proteome</keyword>
<reference evidence="1 2" key="1">
    <citation type="journal article" date="2023" name="Sci. Data">
        <title>Genome assembly of the Korean intertidal mud-creeper Batillaria attramentaria.</title>
        <authorList>
            <person name="Patra A.K."/>
            <person name="Ho P.T."/>
            <person name="Jun S."/>
            <person name="Lee S.J."/>
            <person name="Kim Y."/>
            <person name="Won Y.J."/>
        </authorList>
    </citation>
    <scope>NUCLEOTIDE SEQUENCE [LARGE SCALE GENOMIC DNA]</scope>
    <source>
        <strain evidence="1">Wonlab-2016</strain>
    </source>
</reference>
<comment type="caution">
    <text evidence="1">The sequence shown here is derived from an EMBL/GenBank/DDBJ whole genome shotgun (WGS) entry which is preliminary data.</text>
</comment>
<dbReference type="AlphaFoldDB" id="A0ABD0KGD2"/>
<dbReference type="EMBL" id="JACVVK020000181">
    <property type="protein sequence ID" value="KAK7486266.1"/>
    <property type="molecule type" value="Genomic_DNA"/>
</dbReference>
<protein>
    <submittedName>
        <fullName evidence="1">Uncharacterized protein</fullName>
    </submittedName>
</protein>
<organism evidence="1 2">
    <name type="scientific">Batillaria attramentaria</name>
    <dbReference type="NCBI Taxonomy" id="370345"/>
    <lineage>
        <taxon>Eukaryota</taxon>
        <taxon>Metazoa</taxon>
        <taxon>Spiralia</taxon>
        <taxon>Lophotrochozoa</taxon>
        <taxon>Mollusca</taxon>
        <taxon>Gastropoda</taxon>
        <taxon>Caenogastropoda</taxon>
        <taxon>Sorbeoconcha</taxon>
        <taxon>Cerithioidea</taxon>
        <taxon>Batillariidae</taxon>
        <taxon>Batillaria</taxon>
    </lineage>
</organism>
<sequence length="74" mass="8154">MKTQDFMATHRERGRITLTARSVTVFSFNAADVKSKAVKNNAFLISIAAYALKAGTIQSEKERLTRFDCPGDSA</sequence>
<gene>
    <name evidence="1" type="ORF">BaRGS_00022436</name>
</gene>
<dbReference type="Proteomes" id="UP001519460">
    <property type="component" value="Unassembled WGS sequence"/>
</dbReference>
<name>A0ABD0KGD2_9CAEN</name>